<evidence type="ECO:0000313" key="1">
    <source>
        <dbReference type="EMBL" id="KAG5935803.1"/>
    </source>
</evidence>
<accession>A0A9P7MAH8</accession>
<dbReference type="AlphaFoldDB" id="A0A9P7MAH8"/>
<reference evidence="1 2" key="1">
    <citation type="journal article" date="2020" name="bioRxiv">
        <title>Whole genome comparisons of ergot fungi reveals the divergence and evolution of species within the genus Claviceps are the result of varying mechanisms driving genome evolution and host range expansion.</title>
        <authorList>
            <person name="Wyka S.A."/>
            <person name="Mondo S.J."/>
            <person name="Liu M."/>
            <person name="Dettman J."/>
            <person name="Nalam V."/>
            <person name="Broders K.D."/>
        </authorList>
    </citation>
    <scope>NUCLEOTIDE SEQUENCE [LARGE SCALE GENOMIC DNA]</scope>
    <source>
        <strain evidence="1 2">CCC 1485</strain>
    </source>
</reference>
<comment type="caution">
    <text evidence="1">The sequence shown here is derived from an EMBL/GenBank/DDBJ whole genome shotgun (WGS) entry which is preliminary data.</text>
</comment>
<dbReference type="PANTHER" id="PTHR47642">
    <property type="entry name" value="ATP-DEPENDENT DNA HELICASE"/>
    <property type="match status" value="1"/>
</dbReference>
<proteinExistence type="predicted"/>
<protein>
    <submittedName>
        <fullName evidence="1">Uncharacterized protein</fullName>
    </submittedName>
</protein>
<dbReference type="Proteomes" id="UP000706124">
    <property type="component" value="Unassembled WGS sequence"/>
</dbReference>
<dbReference type="InterPro" id="IPR051055">
    <property type="entry name" value="PIF1_helicase"/>
</dbReference>
<keyword evidence="2" id="KW-1185">Reference proteome</keyword>
<gene>
    <name evidence="1" type="ORF">E4U60_002966</name>
</gene>
<dbReference type="PANTHER" id="PTHR47642:SF8">
    <property type="entry name" value="ATP-DEPENDENT DNA HELICASE"/>
    <property type="match status" value="1"/>
</dbReference>
<dbReference type="OrthoDB" id="4961079at2759"/>
<organism evidence="1 2">
    <name type="scientific">Claviceps pazoutovae</name>
    <dbReference type="NCBI Taxonomy" id="1649127"/>
    <lineage>
        <taxon>Eukaryota</taxon>
        <taxon>Fungi</taxon>
        <taxon>Dikarya</taxon>
        <taxon>Ascomycota</taxon>
        <taxon>Pezizomycotina</taxon>
        <taxon>Sordariomycetes</taxon>
        <taxon>Hypocreomycetidae</taxon>
        <taxon>Hypocreales</taxon>
        <taxon>Clavicipitaceae</taxon>
        <taxon>Claviceps</taxon>
    </lineage>
</organism>
<sequence>MTDSNVAGFKDALRIYRTNGQVNAYNRGHMEKIQKPIINIACTSTGRESNKAASRDAGNLQQQLNLCVGAKVILADILWTPKGLVNGAIGTIVDFAWKDDTAVSDLRKVAPTMLVHFDSYKGPPVEELVEDATLATNIAQHFGTDEQARLPLNKIVPIFRSRRDFFYKRNPCTRTSSR</sequence>
<dbReference type="EMBL" id="SRPO01000241">
    <property type="protein sequence ID" value="KAG5935803.1"/>
    <property type="molecule type" value="Genomic_DNA"/>
</dbReference>
<name>A0A9P7MAH8_9HYPO</name>
<evidence type="ECO:0000313" key="2">
    <source>
        <dbReference type="Proteomes" id="UP000706124"/>
    </source>
</evidence>